<dbReference type="CDD" id="cd04186">
    <property type="entry name" value="GT_2_like_c"/>
    <property type="match status" value="1"/>
</dbReference>
<keyword evidence="3 5" id="KW-0808">Transferase</keyword>
<dbReference type="Proteomes" id="UP001497493">
    <property type="component" value="Chromosome"/>
</dbReference>
<gene>
    <name evidence="5" type="ORF">MECH1_V1_3095</name>
</gene>
<name>A0ABM9NMJ5_9GAMM</name>
<evidence type="ECO:0000313" key="6">
    <source>
        <dbReference type="Proteomes" id="UP001497493"/>
    </source>
</evidence>
<dbReference type="RefSeq" id="WP_348758346.1">
    <property type="nucleotide sequence ID" value="NZ_OZ026884.1"/>
</dbReference>
<feature type="domain" description="Glycosyltransferase 2-like" evidence="4">
    <location>
        <begin position="14"/>
        <end position="161"/>
    </location>
</feature>
<dbReference type="InterPro" id="IPR029044">
    <property type="entry name" value="Nucleotide-diphossugar_trans"/>
</dbReference>
<evidence type="ECO:0000256" key="1">
    <source>
        <dbReference type="ARBA" id="ARBA00006739"/>
    </source>
</evidence>
<sequence>MTNAKASAGNPHISVIILNWNGCQDTLECLASLRRVDYPNFTTVVVDNGSTDGSLDSITREFPDVVLLPTGTNLGYAGGNNAGIRWALDQGTDYILLLNNDTVVAADLLWTFRLAVAQVPPGSVLGAKIYFYDQPDTLWFAGGRWDPNYSQFEHIGYGLKDSCPSTAFVEVDYITGCALFTAATTFRTVGLLDERFFLTYEETDWCYRARSHGYKCILVPGAKVWHKVSSSFGGKDSPLVVYFQTRNKLLWARKHASIPLQWKIHRQALTDLAEILFPPLSWSLDPVPLAKKLTWSLATWVKTVARRKADPVNRAILFALRDYYLGRLGNCSDEVRALLNPGT</sequence>
<evidence type="ECO:0000256" key="2">
    <source>
        <dbReference type="ARBA" id="ARBA00022676"/>
    </source>
</evidence>
<dbReference type="InterPro" id="IPR001173">
    <property type="entry name" value="Glyco_trans_2-like"/>
</dbReference>
<proteinExistence type="inferred from homology"/>
<evidence type="ECO:0000259" key="4">
    <source>
        <dbReference type="Pfam" id="PF00535"/>
    </source>
</evidence>
<dbReference type="SUPFAM" id="SSF53448">
    <property type="entry name" value="Nucleotide-diphospho-sugar transferases"/>
    <property type="match status" value="1"/>
</dbReference>
<evidence type="ECO:0000256" key="3">
    <source>
        <dbReference type="ARBA" id="ARBA00022679"/>
    </source>
</evidence>
<reference evidence="5 6" key="1">
    <citation type="submission" date="2024-04" db="EMBL/GenBank/DDBJ databases">
        <authorList>
            <person name="Cremers G."/>
        </authorList>
    </citation>
    <scope>NUCLEOTIDE SEQUENCE [LARGE SCALE GENOMIC DNA]</scope>
    <source>
        <strain evidence="5">MeCH1-AG</strain>
    </source>
</reference>
<organism evidence="5 6">
    <name type="scientific">Candidatus Methylocalor cossyra</name>
    <dbReference type="NCBI Taxonomy" id="3108543"/>
    <lineage>
        <taxon>Bacteria</taxon>
        <taxon>Pseudomonadati</taxon>
        <taxon>Pseudomonadota</taxon>
        <taxon>Gammaproteobacteria</taxon>
        <taxon>Methylococcales</taxon>
        <taxon>Methylococcaceae</taxon>
        <taxon>Candidatus Methylocalor</taxon>
    </lineage>
</organism>
<dbReference type="PANTHER" id="PTHR43179">
    <property type="entry name" value="RHAMNOSYLTRANSFERASE WBBL"/>
    <property type="match status" value="1"/>
</dbReference>
<keyword evidence="2" id="KW-0328">Glycosyltransferase</keyword>
<dbReference type="Pfam" id="PF00535">
    <property type="entry name" value="Glycos_transf_2"/>
    <property type="match status" value="1"/>
</dbReference>
<dbReference type="Gene3D" id="3.90.550.10">
    <property type="entry name" value="Spore Coat Polysaccharide Biosynthesis Protein SpsA, Chain A"/>
    <property type="match status" value="1"/>
</dbReference>
<comment type="similarity">
    <text evidence="1">Belongs to the glycosyltransferase 2 family.</text>
</comment>
<evidence type="ECO:0000313" key="5">
    <source>
        <dbReference type="EMBL" id="CAL1241871.1"/>
    </source>
</evidence>
<protein>
    <submittedName>
        <fullName evidence="5">Glycosyl transferase, family 2</fullName>
    </submittedName>
</protein>
<dbReference type="GO" id="GO:0016740">
    <property type="term" value="F:transferase activity"/>
    <property type="evidence" value="ECO:0007669"/>
    <property type="project" value="UniProtKB-KW"/>
</dbReference>
<accession>A0ABM9NMJ5</accession>
<dbReference type="EMBL" id="OZ026884">
    <property type="protein sequence ID" value="CAL1241871.1"/>
    <property type="molecule type" value="Genomic_DNA"/>
</dbReference>
<keyword evidence="6" id="KW-1185">Reference proteome</keyword>
<dbReference type="PANTHER" id="PTHR43179:SF12">
    <property type="entry name" value="GALACTOFURANOSYLTRANSFERASE GLFT2"/>
    <property type="match status" value="1"/>
</dbReference>